<evidence type="ECO:0000256" key="2">
    <source>
        <dbReference type="ARBA" id="ARBA00022737"/>
    </source>
</evidence>
<dbReference type="InterPro" id="IPR027397">
    <property type="entry name" value="Catenin-bd_sf"/>
</dbReference>
<dbReference type="InterPro" id="IPR039808">
    <property type="entry name" value="Cadherin"/>
</dbReference>
<feature type="domain" description="Cadherin" evidence="9">
    <location>
        <begin position="2041"/>
        <end position="2148"/>
    </location>
</feature>
<dbReference type="RefSeq" id="XP_052739607.1">
    <property type="nucleotide sequence ID" value="XM_052883647.1"/>
</dbReference>
<dbReference type="OrthoDB" id="6252479at2759"/>
<keyword evidence="3 5" id="KW-0106">Calcium</keyword>
<feature type="domain" description="Cadherin" evidence="9">
    <location>
        <begin position="651"/>
        <end position="761"/>
    </location>
</feature>
<feature type="compositionally biased region" description="Low complexity" evidence="6">
    <location>
        <begin position="3295"/>
        <end position="3305"/>
    </location>
</feature>
<dbReference type="GO" id="GO:0007424">
    <property type="term" value="P:open tracheal system development"/>
    <property type="evidence" value="ECO:0007669"/>
    <property type="project" value="UniProtKB-ARBA"/>
</dbReference>
<reference evidence="11 12" key="1">
    <citation type="submission" date="2025-05" db="UniProtKB">
        <authorList>
            <consortium name="RefSeq"/>
        </authorList>
    </citation>
    <scope>IDENTIFICATION</scope>
</reference>
<dbReference type="PANTHER" id="PTHR24027">
    <property type="entry name" value="CADHERIN-23"/>
    <property type="match status" value="1"/>
</dbReference>
<dbReference type="GO" id="GO:0042067">
    <property type="term" value="P:establishment of ommatidial planar polarity"/>
    <property type="evidence" value="ECO:0007669"/>
    <property type="project" value="UniProtKB-ARBA"/>
</dbReference>
<keyword evidence="8" id="KW-0732">Signal</keyword>
<feature type="domain" description="Cadherin" evidence="9">
    <location>
        <begin position="2149"/>
        <end position="2254"/>
    </location>
</feature>
<feature type="region of interest" description="Disordered" evidence="6">
    <location>
        <begin position="3295"/>
        <end position="3335"/>
    </location>
</feature>
<dbReference type="GO" id="GO:0030855">
    <property type="term" value="P:epithelial cell differentiation"/>
    <property type="evidence" value="ECO:0007669"/>
    <property type="project" value="UniProtKB-ARBA"/>
</dbReference>
<feature type="domain" description="Cadherin" evidence="9">
    <location>
        <begin position="1400"/>
        <end position="1509"/>
    </location>
</feature>
<feature type="domain" description="Cadherin" evidence="9">
    <location>
        <begin position="964"/>
        <end position="1070"/>
    </location>
</feature>
<feature type="domain" description="Cadherin" evidence="9">
    <location>
        <begin position="15"/>
        <end position="112"/>
    </location>
</feature>
<dbReference type="Pfam" id="PF00028">
    <property type="entry name" value="Cadherin"/>
    <property type="match status" value="25"/>
</dbReference>
<evidence type="ECO:0000259" key="9">
    <source>
        <dbReference type="PROSITE" id="PS50268"/>
    </source>
</evidence>
<dbReference type="InterPro" id="IPR002126">
    <property type="entry name" value="Cadherin-like_dom"/>
</dbReference>
<evidence type="ECO:0000256" key="5">
    <source>
        <dbReference type="PROSITE-ProRule" id="PRU00043"/>
    </source>
</evidence>
<dbReference type="Gene3D" id="2.60.40.60">
    <property type="entry name" value="Cadherins"/>
    <property type="match status" value="27"/>
</dbReference>
<sequence length="3335" mass="362246">MLRAILCLLVAAAAAVHVREFAVKENARAGTLVGNLGDELPDAAPPYTIVPVPGSAVNDDLKIDPHTGEIRTRVPLDRENRDHYALVAIPASGDNVRVVVRVSDENDNSPIFPAPVMNVEFSENTPRDVKRKLNPAKDQDLGVFNTQRYNIVSGNTDNAFRLSSHRERDGVLYLDLQINGFLDRETTDHYELVIEALDGGTPPLRGTMTVNITILDVNDNPPVFAESVYSAMIPENATVGTAVLKVFAIDSDAGENGLIEYSINRRQSDKENMFKIDPETGEITVNKALDFETKELHELVVVARDKGAQPLETTAFVSIRVTDVNDNQPTIDVIFLSDDATPKISESAQLDEFVARISVHDPDSKTEYANVNVTLSGGDGHFDLRTHDNIIYLVVVALPLDRESQSSYTLNVVATDKGSPPLHASRIISLRVTDVNDNPPVFLENEYQTSVPEAAAPGTPVIQVSASDVDEGDNSDIRYSLLPTPQSDWFSIDERSGLVTTRSRVDCETNPMPRLTVVASDRGNPPLSSTATLLVTVLDVNDNEPIFDQSFYNVTVSENEAVGSCILKMSAIDPDCGVNAIVNYTLGDGLARPQFSVKPDSGDLCVSAPLDHETTSDFEFPVIATDRGGLSTTAMVKIQLLDINDNVPVFTVRDYNVSLKEGRISSNEPIVAVSAADADSGRFGTVTYRIVNGNDNDVFRIDRSTGEMFVTKPSLIQANGRFDLEVSATDGGGLAAAQGAVVHVNVIPAGVGSALFDKPRYNFRVREDVKSGTIVGSLKATAGGKQLVRYSIVSGDADKRFTIEPHTGAIRTSGKLNREATPSYLLNIRAATSNSANYDQTQVQITLEDVNDNAPEFGTSSVRVSVAESAAIGSVVYAARATDEDEGRNGQITYGLVSATGPANTFAVNPQHGLVTLLKPLDYENLVRHTLVISAKDGGNPQLSANLTLAVDVQDVNDNAPVFEHDTYSANVLESDAVKTKILEIQAIDKDTGNNARITYRVVSENNTNEEHFKVQPATGWVYLAKQLDRETIAKHKMTIIATDNGIPPMSATASLIVNVVDANDNDPVFSQTAYDFHVEENQKIGAFVGKIAATDADLGDNAVVKYSLFPSNTSFVVNPTTGIITTKQILDREFKNSYSLFAEARDQGSLPRSSRVLVSIKVTDVNDNSPEIIDPREDVVSVREEQQPGAEVARVKAIDRDNGVNASVVYSILNERDMDGFGVFVIDSDTGIIKTSTVLDHEERSIYRLTVAATDGGHPPRQTVRQLKVEVLDLNDNRPTFTSSSLSFKVKEDAKVGHIVGTVACCDSDINENSINGDEERQISYLLMPLTSDHSPGTFEIDRRTGFLVVARQLDREIQDEYRLEVRALDTSATNNPQSSAVTVRIEIIDVNDNAPQWPADPINIKVSEVTPVGMTIYNFTASDADAGPNGELHFNIMSSLPLNKNAFSLDPLTGSLTLTSPLDYELLKEYWLVIEASDLAANITERMVTSATVHVSVIDANDNTPTFVSTNKVSVTLNTLSGTLYQALAVDTDSGDNGRISYFIAGGNDQAYFSMDYDTGRLTLTKKYSSDVSKVKPGQYKLNLTASDHGTPFPRQSHMTLLLNLQESTNIPPRFTDSFYRANISEDIRPNSFVTRLSAKSSRGNTGNLRFMIPSGAAGDKFGIDERLGTVTVKTKIDREENDHYIFPVYVTDSSTFQSTTNFDVATVSINVLDVNDNPPTFKPGSCYTLTVPENNIAEVIHTVTATDKDIGANGMITYSIISGNNGNKFSIDSTTGKLTAKTLDRETQARYDLTISAYDHGSPVALQGSCNLTVMVEDQNDNDPVFDTGHYSAAIPEDASIDTSIIKVRATDADLGLNKRIVYSLANESQGLFRIDNKSGIIYTTGYFDREKTSVYHFDAVATDQGRYIARFQRVSVEVTINDVNDNKPIFTKYPFKEQMATLTPPGQSLLRVSATDNDIGINSEILYELMDTSNHKFRINPTTGVLTATQSLASENGKLLHLKVLAKDKGNPPQTSVGLIEIRVGDFPDNTPTLSFQNSTYNITIEENLQYGKDVLQVTALRSDGRRQRIFYEFGNGNDQYAFEIDSNTGVIRANNSDNLDYESYPGPRRQLVIVARTEGTPTLYGYCDVIINLLDQNDHAPRFTQQQYIANVLEGNTKGEFVVQLAAKDGDRGANARILYHIVDGNHDNAFIIEPAFSGSVKTNIVLDREIRETYKLTVIATDEGNPQMTGTATLRINVVDVNDNQPTFPPPNVISVSEGAEVGSILTSVTANDVDTYPALKYAIIQGDNTFSIDRYSGKIVLNRALDFESKKEYQVNISASDTEHVAKTTLTIKVTDVNDNAPVFDEISYNRVLPEGTGVMEIGSVNAKDVDSDENGKVTYHILQPNPGYSIHPNTGILYVNYSALPAHQRDVQLAVVATDLGKPNRSSVASVRISTGASSEIKPFIGQDTYRITVNEETEKGTSLLQIGGINDVLKKYNLDFHIISGNEGDVFDVTTEGALLLVNRLDREAQDSYVLGMAAVEQGKILSYNQNKTSVMIFVTVTDANDNAPTFSLTDYELTISENVKVGHTLMELTVNDADLYGTPNSAILFNITSGDDENSFYVHPTTGILTVNKSIDYDTGRTKHKLIIVACDQGTPCLCNAAYVNVEILDENDNTPTFPVSEYFETIGENERVGTSVFTARATDLDRGKYGKLNYSIVPLSNNYNRNDDSWKMFQIDPISGLVNTNAVFDYEQKNKYEFSVKASDLGGKSSTVKVRIDIESRDEFYPQFTQKTYNFGVPKSGSLPAGYVIGQATATDRDKGIDGRIVYQLSTSHSYFKINRTTGIIILKKKVDSVKNLFGADKSISLVVTASSGRQGSLTNKTAVEILLDPLATVSEITNHMNDTSVAQSSGLSDWALGLLIAFIFIIIIFAAAFLFLHMKNKRHKKGNKPGLNSEGVGATNSYVDPSGFDTIPIRNTGPVTSANQFAPPKYDEIPPYGAHTASSNSGAATTSELSGSDQSGSSGRGSAEDGEDGEDEEIRMINEGPLQRETGIHRQTNGVDDDNLSDVSVHNTQEYLARLGIVDTGTGGGASTSSRRCSENVVNKDTMLHHGPIDSMHIFDEEGAHENDITNLIYAKLNEVTGSERASSADEASAAVDRAMALGAFPSTSADNNAVPTAGPSMTGSLSSIVHSEEELTGSYNWDYLLDWGPQYQPLAHVFSEIARLKDDAVSLQSGNSGASSAKSKGTSISGGKSVPPPLLTTVAPRSCPAPSLSCRQPQHLLPRSPISHDVPGGFSAAAAMSPSFSPSLSPLATRSPSMSPLVGPGLPPAPANRKPPHSTMRM</sequence>
<feature type="domain" description="Cadherin" evidence="9">
    <location>
        <begin position="2669"/>
        <end position="2779"/>
    </location>
</feature>
<feature type="domain" description="Cadherin" evidence="9">
    <location>
        <begin position="1175"/>
        <end position="1282"/>
    </location>
</feature>
<feature type="domain" description="Cadherin" evidence="9">
    <location>
        <begin position="113"/>
        <end position="224"/>
    </location>
</feature>
<dbReference type="Gene3D" id="4.10.900.10">
    <property type="entry name" value="TCF3-CBD (Catenin binding domain)"/>
    <property type="match status" value="1"/>
</dbReference>
<dbReference type="InterPro" id="IPR015919">
    <property type="entry name" value="Cadherin-like_sf"/>
</dbReference>
<proteinExistence type="predicted"/>
<dbReference type="CDD" id="cd11304">
    <property type="entry name" value="Cadherin_repeat"/>
    <property type="match status" value="27"/>
</dbReference>
<dbReference type="RefSeq" id="XP_023955141.2">
    <property type="nucleotide sequence ID" value="XM_024099373.2"/>
</dbReference>
<dbReference type="GO" id="GO:0090251">
    <property type="term" value="P:protein localization involved in establishment of planar polarity"/>
    <property type="evidence" value="ECO:0007669"/>
    <property type="project" value="UniProtKB-ARBA"/>
</dbReference>
<dbReference type="PROSITE" id="PS50268">
    <property type="entry name" value="CADHERIN_2"/>
    <property type="match status" value="27"/>
</dbReference>
<feature type="domain" description="Cadherin" evidence="9">
    <location>
        <begin position="1618"/>
        <end position="1724"/>
    </location>
</feature>
<dbReference type="GO" id="GO:0005509">
    <property type="term" value="F:calcium ion binding"/>
    <property type="evidence" value="ECO:0007669"/>
    <property type="project" value="UniProtKB-UniRule"/>
</dbReference>
<dbReference type="SMART" id="SM00112">
    <property type="entry name" value="CA"/>
    <property type="match status" value="27"/>
</dbReference>
<protein>
    <submittedName>
        <fullName evidence="11 12">Protein dachsous</fullName>
    </submittedName>
</protein>
<dbReference type="PANTHER" id="PTHR24027:SF438">
    <property type="entry name" value="CADHERIN 23"/>
    <property type="match status" value="1"/>
</dbReference>
<dbReference type="GO" id="GO:0007560">
    <property type="term" value="P:imaginal disc morphogenesis"/>
    <property type="evidence" value="ECO:0007669"/>
    <property type="project" value="UniProtKB-ARBA"/>
</dbReference>
<feature type="transmembrane region" description="Helical" evidence="7">
    <location>
        <begin position="2906"/>
        <end position="2928"/>
    </location>
</feature>
<feature type="domain" description="Cadherin" evidence="9">
    <location>
        <begin position="443"/>
        <end position="547"/>
    </location>
</feature>
<feature type="compositionally biased region" description="Low complexity" evidence="6">
    <location>
        <begin position="3226"/>
        <end position="3246"/>
    </location>
</feature>
<feature type="domain" description="Cadherin" evidence="9">
    <location>
        <begin position="2454"/>
        <end position="2560"/>
    </location>
</feature>
<accession>A0A6J1PBD3</accession>
<evidence type="ECO:0000256" key="6">
    <source>
        <dbReference type="SAM" id="MobiDB-lite"/>
    </source>
</evidence>
<feature type="domain" description="Cadherin" evidence="9">
    <location>
        <begin position="344"/>
        <end position="442"/>
    </location>
</feature>
<feature type="chain" id="PRO_5045019354" evidence="8">
    <location>
        <begin position="16"/>
        <end position="3335"/>
    </location>
</feature>
<organism evidence="10 11">
    <name type="scientific">Bicyclus anynana</name>
    <name type="common">Squinting bush brown butterfly</name>
    <dbReference type="NCBI Taxonomy" id="110368"/>
    <lineage>
        <taxon>Eukaryota</taxon>
        <taxon>Metazoa</taxon>
        <taxon>Ecdysozoa</taxon>
        <taxon>Arthropoda</taxon>
        <taxon>Hexapoda</taxon>
        <taxon>Insecta</taxon>
        <taxon>Pterygota</taxon>
        <taxon>Neoptera</taxon>
        <taxon>Endopterygota</taxon>
        <taxon>Lepidoptera</taxon>
        <taxon>Glossata</taxon>
        <taxon>Ditrysia</taxon>
        <taxon>Papilionoidea</taxon>
        <taxon>Nymphalidae</taxon>
        <taxon>Satyrinae</taxon>
        <taxon>Satyrini</taxon>
        <taxon>Mycalesina</taxon>
        <taxon>Bicyclus</taxon>
    </lineage>
</organism>
<keyword evidence="7" id="KW-0812">Transmembrane</keyword>
<dbReference type="GO" id="GO:0016327">
    <property type="term" value="C:apicolateral plasma membrane"/>
    <property type="evidence" value="ECO:0007669"/>
    <property type="project" value="UniProtKB-ARBA"/>
</dbReference>
<name>A0A6J1PBD3_BICAN</name>
<keyword evidence="7" id="KW-1133">Transmembrane helix</keyword>
<comment type="subcellular location">
    <subcellularLocation>
        <location evidence="1">Membrane</location>
    </subcellularLocation>
</comment>
<feature type="domain" description="Cadherin" evidence="9">
    <location>
        <begin position="1726"/>
        <end position="1829"/>
    </location>
</feature>
<dbReference type="PROSITE" id="PS00232">
    <property type="entry name" value="CADHERIN_1"/>
    <property type="match status" value="16"/>
</dbReference>
<feature type="domain" description="Cadherin" evidence="9">
    <location>
        <begin position="548"/>
        <end position="650"/>
    </location>
</feature>
<dbReference type="GeneID" id="112058497"/>
<dbReference type="SUPFAM" id="SSF49313">
    <property type="entry name" value="Cadherin-like"/>
    <property type="match status" value="27"/>
</dbReference>
<feature type="compositionally biased region" description="Low complexity" evidence="6">
    <location>
        <begin position="2990"/>
        <end position="3017"/>
    </location>
</feature>
<evidence type="ECO:0000313" key="10">
    <source>
        <dbReference type="Proteomes" id="UP001652582"/>
    </source>
</evidence>
<feature type="domain" description="Cadherin" evidence="9">
    <location>
        <begin position="2561"/>
        <end position="2668"/>
    </location>
</feature>
<keyword evidence="10" id="KW-1185">Reference proteome</keyword>
<feature type="domain" description="Cadherin" evidence="9">
    <location>
        <begin position="1283"/>
        <end position="1399"/>
    </location>
</feature>
<dbReference type="InterPro" id="IPR020894">
    <property type="entry name" value="Cadherin_CS"/>
</dbReference>
<feature type="domain" description="Cadherin" evidence="9">
    <location>
        <begin position="757"/>
        <end position="857"/>
    </location>
</feature>
<evidence type="ECO:0000256" key="1">
    <source>
        <dbReference type="ARBA" id="ARBA00004370"/>
    </source>
</evidence>
<keyword evidence="2" id="KW-0677">Repeat</keyword>
<feature type="domain" description="Cadherin" evidence="9">
    <location>
        <begin position="1509"/>
        <end position="1617"/>
    </location>
</feature>
<feature type="domain" description="Cadherin" evidence="9">
    <location>
        <begin position="2361"/>
        <end position="2453"/>
    </location>
</feature>
<dbReference type="PRINTS" id="PR00205">
    <property type="entry name" value="CADHERIN"/>
</dbReference>
<dbReference type="KEGG" id="bany:112058497"/>
<feature type="region of interest" description="Disordered" evidence="6">
    <location>
        <begin position="2965"/>
        <end position="3028"/>
    </location>
</feature>
<dbReference type="GO" id="GO:0007156">
    <property type="term" value="P:homophilic cell adhesion via plasma membrane adhesion molecules"/>
    <property type="evidence" value="ECO:0007669"/>
    <property type="project" value="InterPro"/>
</dbReference>
<evidence type="ECO:0000256" key="4">
    <source>
        <dbReference type="ARBA" id="ARBA00023136"/>
    </source>
</evidence>
<feature type="domain" description="Cadherin" evidence="9">
    <location>
        <begin position="1935"/>
        <end position="2038"/>
    </location>
</feature>
<dbReference type="Proteomes" id="UP001652582">
    <property type="component" value="Chromosome 9"/>
</dbReference>
<feature type="domain" description="Cadherin" evidence="9">
    <location>
        <begin position="225"/>
        <end position="331"/>
    </location>
</feature>
<dbReference type="GO" id="GO:0035332">
    <property type="term" value="P:positive regulation of hippo signaling"/>
    <property type="evidence" value="ECO:0007669"/>
    <property type="project" value="UniProtKB-ARBA"/>
</dbReference>
<feature type="domain" description="Cadherin" evidence="9">
    <location>
        <begin position="858"/>
        <end position="963"/>
    </location>
</feature>
<feature type="region of interest" description="Disordered" evidence="6">
    <location>
        <begin position="3224"/>
        <end position="3249"/>
    </location>
</feature>
<evidence type="ECO:0000313" key="12">
    <source>
        <dbReference type="RefSeq" id="XP_052739607.1"/>
    </source>
</evidence>
<feature type="domain" description="Cadherin" evidence="9">
    <location>
        <begin position="1071"/>
        <end position="1173"/>
    </location>
</feature>
<feature type="domain" description="Cadherin" evidence="9">
    <location>
        <begin position="2254"/>
        <end position="2351"/>
    </location>
</feature>
<feature type="domain" description="Cadherin" evidence="9">
    <location>
        <begin position="1830"/>
        <end position="1934"/>
    </location>
</feature>
<dbReference type="GO" id="GO:0016477">
    <property type="term" value="P:cell migration"/>
    <property type="evidence" value="ECO:0007669"/>
    <property type="project" value="UniProtKB-ARBA"/>
</dbReference>
<feature type="signal peptide" evidence="8">
    <location>
        <begin position="1"/>
        <end position="15"/>
    </location>
</feature>
<evidence type="ECO:0000313" key="11">
    <source>
        <dbReference type="RefSeq" id="XP_023955141.2"/>
    </source>
</evidence>
<feature type="domain" description="Cadherin" evidence="9">
    <location>
        <begin position="2780"/>
        <end position="2879"/>
    </location>
</feature>
<evidence type="ECO:0000256" key="8">
    <source>
        <dbReference type="SAM" id="SignalP"/>
    </source>
</evidence>
<evidence type="ECO:0000256" key="7">
    <source>
        <dbReference type="SAM" id="Phobius"/>
    </source>
</evidence>
<evidence type="ECO:0000256" key="3">
    <source>
        <dbReference type="ARBA" id="ARBA00022837"/>
    </source>
</evidence>
<keyword evidence="4 7" id="KW-0472">Membrane</keyword>
<gene>
    <name evidence="11 12" type="primary">LOC112058497</name>
</gene>